<dbReference type="Proteomes" id="UP001597541">
    <property type="component" value="Unassembled WGS sequence"/>
</dbReference>
<dbReference type="Pfam" id="PF22339">
    <property type="entry name" value="YgxA-like_sub_bind"/>
    <property type="match status" value="1"/>
</dbReference>
<keyword evidence="3" id="KW-1185">Reference proteome</keyword>
<organism evidence="2 3">
    <name type="scientific">Paenibacillus gansuensis</name>
    <dbReference type="NCBI Taxonomy" id="306542"/>
    <lineage>
        <taxon>Bacteria</taxon>
        <taxon>Bacillati</taxon>
        <taxon>Bacillota</taxon>
        <taxon>Bacilli</taxon>
        <taxon>Bacillales</taxon>
        <taxon>Paenibacillaceae</taxon>
        <taxon>Paenibacillus</taxon>
    </lineage>
</organism>
<protein>
    <recommendedName>
        <fullName evidence="1">YgxA-like substrate binding domain-containing protein</fullName>
    </recommendedName>
</protein>
<dbReference type="Gene3D" id="1.20.120.330">
    <property type="entry name" value="Nucleotidyltransferases domain 2"/>
    <property type="match status" value="1"/>
</dbReference>
<proteinExistence type="predicted"/>
<reference evidence="3" key="1">
    <citation type="journal article" date="2019" name="Int. J. Syst. Evol. Microbiol.">
        <title>The Global Catalogue of Microorganisms (GCM) 10K type strain sequencing project: providing services to taxonomists for standard genome sequencing and annotation.</title>
        <authorList>
            <consortium name="The Broad Institute Genomics Platform"/>
            <consortium name="The Broad Institute Genome Sequencing Center for Infectious Disease"/>
            <person name="Wu L."/>
            <person name="Ma J."/>
        </authorList>
    </citation>
    <scope>NUCLEOTIDE SEQUENCE [LARGE SCALE GENOMIC DNA]</scope>
    <source>
        <strain evidence="3">KCTC 3950</strain>
    </source>
</reference>
<evidence type="ECO:0000313" key="2">
    <source>
        <dbReference type="EMBL" id="MFD2615681.1"/>
    </source>
</evidence>
<accession>A0ABW5PKW9</accession>
<comment type="caution">
    <text evidence="2">The sequence shown here is derived from an EMBL/GenBank/DDBJ whole genome shotgun (WGS) entry which is preliminary data.</text>
</comment>
<dbReference type="EMBL" id="JBHUME010000020">
    <property type="protein sequence ID" value="MFD2615681.1"/>
    <property type="molecule type" value="Genomic_DNA"/>
</dbReference>
<sequence length="192" mass="22319">MDRDIFLESAGQGPEWLKPLREQELFVEFTMFLYHYMQSKKFLNEGFILDSYSSSIKALHHWAATEIIEHGEWPDKAVWQRVRKINPGIHKLYEELTESQETVELRIQLIVLACEFAVSSKLKVCCGLLLELLESREEPWSMEKFAEHPMLSGLTEELPAVLQKLVSKSLIREVAVVTDESWSRLELSYTAM</sequence>
<dbReference type="InterPro" id="IPR054515">
    <property type="entry name" value="YgxA-like_substrate-bd"/>
</dbReference>
<evidence type="ECO:0000259" key="1">
    <source>
        <dbReference type="Pfam" id="PF22339"/>
    </source>
</evidence>
<evidence type="ECO:0000313" key="3">
    <source>
        <dbReference type="Proteomes" id="UP001597541"/>
    </source>
</evidence>
<dbReference type="RefSeq" id="WP_377607794.1">
    <property type="nucleotide sequence ID" value="NZ_JBHUME010000020.1"/>
</dbReference>
<name>A0ABW5PKW9_9BACL</name>
<gene>
    <name evidence="2" type="ORF">ACFSUF_25055</name>
</gene>
<feature type="domain" description="YgxA-like substrate binding" evidence="1">
    <location>
        <begin position="24"/>
        <end position="121"/>
    </location>
</feature>